<evidence type="ECO:0000259" key="6">
    <source>
        <dbReference type="Pfam" id="PF01266"/>
    </source>
</evidence>
<dbReference type="PRINTS" id="PR00411">
    <property type="entry name" value="PNDRDTASEI"/>
</dbReference>
<sequence length="361" mass="37041">MSAVRVAVVGGGVIGLSCAWALVRDGARVTVFEPDQSRGASLVGAGMLAPITEAHPTEPALLAAGRAAVDAWPEFAAALAATGVDPGYRTNGTLVVGYTADDVVALDELAARLAALEIDVERLTGSACRRLEPALAPGVRAGLDVPGDHSVDNRALLRALRAATDAAGVTHVTTAFPPAPAGTDGYERDVTVLAAGAWTPRLAPQLDGLVRPVRGENLRLAARRSTPVLTRTVRALVDGRGVYLVPRATGELVVGATQDEVGFDRTVTAGGVHRLLTDARRVLPAIDEYALAETSAGLRPMSPDGAPVVGHVGDDTIVATGHGRNGILLAPLTATLVARLVNGGTADPAFAPGRFSATRTR</sequence>
<evidence type="ECO:0000313" key="8">
    <source>
        <dbReference type="Proteomes" id="UP001500967"/>
    </source>
</evidence>
<keyword evidence="3" id="KW-0560">Oxidoreductase</keyword>
<comment type="pathway">
    <text evidence="1">Cofactor biosynthesis; thiamine diphosphate biosynthesis.</text>
</comment>
<comment type="caution">
    <text evidence="7">The sequence shown here is derived from an EMBL/GenBank/DDBJ whole genome shotgun (WGS) entry which is preliminary data.</text>
</comment>
<reference evidence="8" key="1">
    <citation type="journal article" date="2019" name="Int. J. Syst. Evol. Microbiol.">
        <title>The Global Catalogue of Microorganisms (GCM) 10K type strain sequencing project: providing services to taxonomists for standard genome sequencing and annotation.</title>
        <authorList>
            <consortium name="The Broad Institute Genomics Platform"/>
            <consortium name="The Broad Institute Genome Sequencing Center for Infectious Disease"/>
            <person name="Wu L."/>
            <person name="Ma J."/>
        </authorList>
    </citation>
    <scope>NUCLEOTIDE SEQUENCE [LARGE SCALE GENOMIC DNA]</scope>
    <source>
        <strain evidence="8">JCM 10425</strain>
    </source>
</reference>
<dbReference type="NCBIfam" id="TIGR02352">
    <property type="entry name" value="thiamin_ThiO"/>
    <property type="match status" value="1"/>
</dbReference>
<dbReference type="InterPro" id="IPR012727">
    <property type="entry name" value="Gly_oxidase_ThiO"/>
</dbReference>
<dbReference type="EMBL" id="BAAAGX010000005">
    <property type="protein sequence ID" value="GAA0225780.1"/>
    <property type="molecule type" value="Genomic_DNA"/>
</dbReference>
<dbReference type="EC" id="1.4.3.19" evidence="5"/>
<dbReference type="SUPFAM" id="SSF51905">
    <property type="entry name" value="FAD/NAD(P)-binding domain"/>
    <property type="match status" value="1"/>
</dbReference>
<dbReference type="Gene3D" id="3.50.50.60">
    <property type="entry name" value="FAD/NAD(P)-binding domain"/>
    <property type="match status" value="1"/>
</dbReference>
<accession>A0ABP3D896</accession>
<gene>
    <name evidence="7" type="primary">thiO</name>
    <name evidence="7" type="ORF">GCM10009539_08820</name>
</gene>
<comment type="catalytic activity">
    <reaction evidence="4">
        <text>glycine + O2 + H2O = glyoxylate + H2O2 + NH4(+)</text>
        <dbReference type="Rhea" id="RHEA:11532"/>
        <dbReference type="ChEBI" id="CHEBI:15377"/>
        <dbReference type="ChEBI" id="CHEBI:15379"/>
        <dbReference type="ChEBI" id="CHEBI:16240"/>
        <dbReference type="ChEBI" id="CHEBI:28938"/>
        <dbReference type="ChEBI" id="CHEBI:36655"/>
        <dbReference type="ChEBI" id="CHEBI:57305"/>
        <dbReference type="EC" id="1.4.3.19"/>
    </reaction>
</comment>
<dbReference type="Proteomes" id="UP001500967">
    <property type="component" value="Unassembled WGS sequence"/>
</dbReference>
<dbReference type="RefSeq" id="WP_344647430.1">
    <property type="nucleotide sequence ID" value="NZ_BAAAGX010000005.1"/>
</dbReference>
<evidence type="ECO:0000313" key="7">
    <source>
        <dbReference type="EMBL" id="GAA0225780.1"/>
    </source>
</evidence>
<proteinExistence type="predicted"/>
<evidence type="ECO:0000256" key="2">
    <source>
        <dbReference type="ARBA" id="ARBA00022977"/>
    </source>
</evidence>
<dbReference type="PANTHER" id="PTHR13847">
    <property type="entry name" value="SARCOSINE DEHYDROGENASE-RELATED"/>
    <property type="match status" value="1"/>
</dbReference>
<evidence type="ECO:0000256" key="3">
    <source>
        <dbReference type="ARBA" id="ARBA00023002"/>
    </source>
</evidence>
<dbReference type="SUPFAM" id="SSF54373">
    <property type="entry name" value="FAD-linked reductases, C-terminal domain"/>
    <property type="match status" value="1"/>
</dbReference>
<dbReference type="Pfam" id="PF01266">
    <property type="entry name" value="DAO"/>
    <property type="match status" value="1"/>
</dbReference>
<protein>
    <recommendedName>
        <fullName evidence="5">glycine oxidase</fullName>
        <ecNumber evidence="5">1.4.3.19</ecNumber>
    </recommendedName>
</protein>
<dbReference type="InterPro" id="IPR036188">
    <property type="entry name" value="FAD/NAD-bd_sf"/>
</dbReference>
<dbReference type="PROSITE" id="PS51257">
    <property type="entry name" value="PROKAR_LIPOPROTEIN"/>
    <property type="match status" value="1"/>
</dbReference>
<dbReference type="Gene3D" id="3.30.9.10">
    <property type="entry name" value="D-Amino Acid Oxidase, subunit A, domain 2"/>
    <property type="match status" value="1"/>
</dbReference>
<evidence type="ECO:0000256" key="5">
    <source>
        <dbReference type="ARBA" id="ARBA00050018"/>
    </source>
</evidence>
<name>A0ABP3D896_9ACTN</name>
<dbReference type="InterPro" id="IPR006076">
    <property type="entry name" value="FAD-dep_OxRdtase"/>
</dbReference>
<keyword evidence="2" id="KW-0784">Thiamine biosynthesis</keyword>
<dbReference type="PANTHER" id="PTHR13847:SF289">
    <property type="entry name" value="GLYCINE OXIDASE"/>
    <property type="match status" value="1"/>
</dbReference>
<evidence type="ECO:0000256" key="1">
    <source>
        <dbReference type="ARBA" id="ARBA00004948"/>
    </source>
</evidence>
<keyword evidence="8" id="KW-1185">Reference proteome</keyword>
<feature type="domain" description="FAD dependent oxidoreductase" evidence="6">
    <location>
        <begin position="5"/>
        <end position="340"/>
    </location>
</feature>
<evidence type="ECO:0000256" key="4">
    <source>
        <dbReference type="ARBA" id="ARBA00049872"/>
    </source>
</evidence>
<organism evidence="7 8">
    <name type="scientific">Cryptosporangium japonicum</name>
    <dbReference type="NCBI Taxonomy" id="80872"/>
    <lineage>
        <taxon>Bacteria</taxon>
        <taxon>Bacillati</taxon>
        <taxon>Actinomycetota</taxon>
        <taxon>Actinomycetes</taxon>
        <taxon>Cryptosporangiales</taxon>
        <taxon>Cryptosporangiaceae</taxon>
        <taxon>Cryptosporangium</taxon>
    </lineage>
</organism>